<dbReference type="InterPro" id="IPR012337">
    <property type="entry name" value="RNaseH-like_sf"/>
</dbReference>
<feature type="region of interest" description="Disordered" evidence="1">
    <location>
        <begin position="715"/>
        <end position="765"/>
    </location>
</feature>
<dbReference type="InterPro" id="IPR036397">
    <property type="entry name" value="RNaseH_sf"/>
</dbReference>
<dbReference type="Proteomes" id="UP000318103">
    <property type="component" value="Unassembled WGS sequence"/>
</dbReference>
<dbReference type="InterPro" id="IPR001584">
    <property type="entry name" value="Integrase_cat-core"/>
</dbReference>
<feature type="region of interest" description="Disordered" evidence="1">
    <location>
        <begin position="104"/>
        <end position="126"/>
    </location>
</feature>
<feature type="compositionally biased region" description="Basic and acidic residues" evidence="1">
    <location>
        <begin position="656"/>
        <end position="665"/>
    </location>
</feature>
<dbReference type="RefSeq" id="WP_055705451.1">
    <property type="nucleotide sequence ID" value="NZ_JBPJFI010000001.1"/>
</dbReference>
<evidence type="ECO:0000313" key="4">
    <source>
        <dbReference type="Proteomes" id="UP000318103"/>
    </source>
</evidence>
<dbReference type="GO" id="GO:0003676">
    <property type="term" value="F:nucleic acid binding"/>
    <property type="evidence" value="ECO:0007669"/>
    <property type="project" value="InterPro"/>
</dbReference>
<evidence type="ECO:0000256" key="1">
    <source>
        <dbReference type="SAM" id="MobiDB-lite"/>
    </source>
</evidence>
<feature type="region of interest" description="Disordered" evidence="1">
    <location>
        <begin position="53"/>
        <end position="84"/>
    </location>
</feature>
<gene>
    <name evidence="3" type="ORF">FB563_8034</name>
</gene>
<proteinExistence type="predicted"/>
<keyword evidence="4" id="KW-1185">Reference proteome</keyword>
<sequence length="765" mass="86051">MTAAVAWDLSPGNEFVVNGVPWTVEAFQPQVGKVVLVRPEHEAWKTSVRQLMHHPNIRPSTRTRKDLPAASRGRQPKGVLDLPPSKRPLVMLRVDHLREVETGFRSGDPLNALPGEPKPQYDPNSTTLTERRHAKVRELRQDTIRNPDLAAAHCLDKVSYRTLIRWDLDRRRFGPVGCADDRWLREATGRQISAAVREAIFAVRHETLHRSKLTAKDRERLIHQYVREEFGKDEPVPSYETLRVVWKEWFGSTGARQRYAVSAARAQAVATGRHVVVSRPGQVVALDTTVLPVKVREQVFGDPVSVHLTLALDVYTHSIVAFRLTLVSDTSVDVAMILRDVMMPLPMRPDWGEEMAWAYPGVLGSVIAEFTDGKVAGLPFFAPETVTTDHGSVYKNHHLIEVQRVIGATIRPSRVLRPTDKQAVERAFGAIQSLLFRILPGYQGVDSSDRGIDPESDACITVAEMEHLIATWVVRIWQNRRFGSYAPSWDPAGDHSPNTLVAASMAQGGFALQIPPAELYYQLLPTHRVMIHGRRGVKIRNLWYDGEALNEWRFRPSGRGGAAKNKYVFHRDPRDPCFVFFQDPLTHEWHQLRWVGLPDEGRMPAFSDARVRQVMRELRNQGLKPKSDKDLLPLLLDLIGSNVPVDQWPTRMTKAQRTEHAREEAQATAAAADRPKPSPAPACADEVAPFVPRQGGEVDNVVTLRWRERAEQGRAAIDGERRRRREAVSEEPAATSTLGQRLRGRSLMDLLDDEDESAAEPGGQP</sequence>
<dbReference type="OrthoDB" id="52928at2"/>
<dbReference type="PROSITE" id="PS50994">
    <property type="entry name" value="INTEGRASE"/>
    <property type="match status" value="1"/>
</dbReference>
<dbReference type="GO" id="GO:0015074">
    <property type="term" value="P:DNA integration"/>
    <property type="evidence" value="ECO:0007669"/>
    <property type="project" value="InterPro"/>
</dbReference>
<evidence type="ECO:0000313" key="3">
    <source>
        <dbReference type="EMBL" id="TQK79689.1"/>
    </source>
</evidence>
<comment type="caution">
    <text evidence="3">The sequence shown here is derived from an EMBL/GenBank/DDBJ whole genome shotgun (WGS) entry which is preliminary data.</text>
</comment>
<feature type="domain" description="Integrase catalytic" evidence="2">
    <location>
        <begin position="276"/>
        <end position="505"/>
    </location>
</feature>
<dbReference type="AlphaFoldDB" id="A0A542SYK5"/>
<name>A0A542SYK5_9ACTN</name>
<organism evidence="3 4">
    <name type="scientific">Streptomyces puniciscabiei</name>
    <dbReference type="NCBI Taxonomy" id="164348"/>
    <lineage>
        <taxon>Bacteria</taxon>
        <taxon>Bacillati</taxon>
        <taxon>Actinomycetota</taxon>
        <taxon>Actinomycetes</taxon>
        <taxon>Kitasatosporales</taxon>
        <taxon>Streptomycetaceae</taxon>
        <taxon>Streptomyces</taxon>
    </lineage>
</organism>
<evidence type="ECO:0000259" key="2">
    <source>
        <dbReference type="PROSITE" id="PS50994"/>
    </source>
</evidence>
<feature type="region of interest" description="Disordered" evidence="1">
    <location>
        <begin position="653"/>
        <end position="682"/>
    </location>
</feature>
<dbReference type="SUPFAM" id="SSF53098">
    <property type="entry name" value="Ribonuclease H-like"/>
    <property type="match status" value="1"/>
</dbReference>
<protein>
    <submittedName>
        <fullName evidence="3">Integrase-like protein</fullName>
    </submittedName>
</protein>
<accession>A0A542SYK5</accession>
<dbReference type="EMBL" id="VFNX01000005">
    <property type="protein sequence ID" value="TQK79689.1"/>
    <property type="molecule type" value="Genomic_DNA"/>
</dbReference>
<dbReference type="Gene3D" id="3.30.420.10">
    <property type="entry name" value="Ribonuclease H-like superfamily/Ribonuclease H"/>
    <property type="match status" value="1"/>
</dbReference>
<reference evidence="3 4" key="1">
    <citation type="submission" date="2019-06" db="EMBL/GenBank/DDBJ databases">
        <title>Sequencing the genomes of 1000 actinobacteria strains.</title>
        <authorList>
            <person name="Klenk H.-P."/>
        </authorList>
    </citation>
    <scope>NUCLEOTIDE SEQUENCE [LARGE SCALE GENOMIC DNA]</scope>
    <source>
        <strain evidence="3 4">DSM 41929</strain>
    </source>
</reference>